<feature type="signal peptide" evidence="1">
    <location>
        <begin position="1"/>
        <end position="21"/>
    </location>
</feature>
<sequence>MKTMLALTALAGALYVAPATAQSPADGTNTRVVRYADLDLGTEKGRDALDRRIRVAVSAACGTASSVDPEGKREVRRCKADTLAHVAAQRDQAIASLQTAPTLLASQ</sequence>
<dbReference type="EMBL" id="QYUM01000002">
    <property type="protein sequence ID" value="RJF92894.1"/>
    <property type="molecule type" value="Genomic_DNA"/>
</dbReference>
<dbReference type="NCBIfam" id="TIGR04433">
    <property type="entry name" value="UrcA_uranyl"/>
    <property type="match status" value="1"/>
</dbReference>
<dbReference type="AlphaFoldDB" id="A0A418WNT3"/>
<dbReference type="Proteomes" id="UP000286100">
    <property type="component" value="Unassembled WGS sequence"/>
</dbReference>
<evidence type="ECO:0000313" key="2">
    <source>
        <dbReference type="EMBL" id="RJF92894.1"/>
    </source>
</evidence>
<gene>
    <name evidence="2" type="ORF">D3876_00435</name>
</gene>
<comment type="caution">
    <text evidence="2">The sequence shown here is derived from an EMBL/GenBank/DDBJ whole genome shotgun (WGS) entry which is preliminary data.</text>
</comment>
<accession>A0A418WNT3</accession>
<dbReference type="OrthoDB" id="7586249at2"/>
<reference evidence="2 3" key="1">
    <citation type="submission" date="2018-09" db="EMBL/GenBank/DDBJ databases">
        <authorList>
            <person name="Zhu H."/>
        </authorList>
    </citation>
    <scope>NUCLEOTIDE SEQUENCE [LARGE SCALE GENOMIC DNA]</scope>
    <source>
        <strain evidence="2 3">K2R01-6</strain>
    </source>
</reference>
<evidence type="ECO:0000313" key="3">
    <source>
        <dbReference type="Proteomes" id="UP000286100"/>
    </source>
</evidence>
<evidence type="ECO:0000256" key="1">
    <source>
        <dbReference type="SAM" id="SignalP"/>
    </source>
</evidence>
<dbReference type="InterPro" id="IPR030972">
    <property type="entry name" value="UrcA_uranyl"/>
</dbReference>
<organism evidence="2 3">
    <name type="scientific">Sphingomonas cavernae</name>
    <dbReference type="NCBI Taxonomy" id="2320861"/>
    <lineage>
        <taxon>Bacteria</taxon>
        <taxon>Pseudomonadati</taxon>
        <taxon>Pseudomonadota</taxon>
        <taxon>Alphaproteobacteria</taxon>
        <taxon>Sphingomonadales</taxon>
        <taxon>Sphingomonadaceae</taxon>
        <taxon>Sphingomonas</taxon>
    </lineage>
</organism>
<dbReference type="RefSeq" id="WP_119759174.1">
    <property type="nucleotide sequence ID" value="NZ_QYUM01000002.1"/>
</dbReference>
<feature type="chain" id="PRO_5019378719" evidence="1">
    <location>
        <begin position="22"/>
        <end position="107"/>
    </location>
</feature>
<proteinExistence type="predicted"/>
<protein>
    <submittedName>
        <fullName evidence="2">UrcA family protein</fullName>
    </submittedName>
</protein>
<keyword evidence="1" id="KW-0732">Signal</keyword>
<keyword evidence="3" id="KW-1185">Reference proteome</keyword>
<name>A0A418WNT3_9SPHN</name>